<evidence type="ECO:0000256" key="4">
    <source>
        <dbReference type="ARBA" id="ARBA00022833"/>
    </source>
</evidence>
<dbReference type="PROSITE" id="PS50157">
    <property type="entry name" value="ZINC_FINGER_C2H2_2"/>
    <property type="match status" value="3"/>
</dbReference>
<evidence type="ECO:0000256" key="6">
    <source>
        <dbReference type="SAM" id="MobiDB-lite"/>
    </source>
</evidence>
<dbReference type="PROSITE" id="PS00028">
    <property type="entry name" value="ZINC_FINGER_C2H2_1"/>
    <property type="match status" value="2"/>
</dbReference>
<dbReference type="Pfam" id="PF00096">
    <property type="entry name" value="zf-C2H2"/>
    <property type="match status" value="1"/>
</dbReference>
<sequence length="183" mass="20505">MAEAEEEELGVEVKLEEEEEEEEEEDTGYIQSGRRYKCLTCNKTFPSVPRVLRHLKSHGASTGDGLTSKLTCPSCRKEFPDRGQLRKHQAGLRKHERIHSGVRPHACPHCSKAFLGASDLRKHLKTHMALENRAPDDTVLTATITTYEPLLSAHIHHHPHDDEAEAGKEPPSDCFPEALTEPS</sequence>
<dbReference type="Proteomes" id="UP000826234">
    <property type="component" value="Unassembled WGS sequence"/>
</dbReference>
<name>A0ABQ7TAX1_PHRPL</name>
<feature type="region of interest" description="Disordered" evidence="6">
    <location>
        <begin position="1"/>
        <end position="30"/>
    </location>
</feature>
<evidence type="ECO:0000256" key="2">
    <source>
        <dbReference type="ARBA" id="ARBA00022737"/>
    </source>
</evidence>
<dbReference type="Gene3D" id="3.30.160.60">
    <property type="entry name" value="Classic Zinc Finger"/>
    <property type="match status" value="2"/>
</dbReference>
<accession>A0ABQ7TAX1</accession>
<evidence type="ECO:0000313" key="8">
    <source>
        <dbReference type="EMBL" id="KAH0626348.1"/>
    </source>
</evidence>
<keyword evidence="9" id="KW-1185">Reference proteome</keyword>
<keyword evidence="3 5" id="KW-0863">Zinc-finger</keyword>
<gene>
    <name evidence="8" type="ORF">JD844_001284</name>
</gene>
<keyword evidence="1" id="KW-0479">Metal-binding</keyword>
<feature type="compositionally biased region" description="Basic and acidic residues" evidence="6">
    <location>
        <begin position="159"/>
        <end position="171"/>
    </location>
</feature>
<evidence type="ECO:0000259" key="7">
    <source>
        <dbReference type="PROSITE" id="PS50157"/>
    </source>
</evidence>
<evidence type="ECO:0000256" key="3">
    <source>
        <dbReference type="ARBA" id="ARBA00022771"/>
    </source>
</evidence>
<dbReference type="PANTHER" id="PTHR24408">
    <property type="entry name" value="ZINC FINGER PROTEIN"/>
    <property type="match status" value="1"/>
</dbReference>
<keyword evidence="4" id="KW-0862">Zinc</keyword>
<dbReference type="Pfam" id="PF13894">
    <property type="entry name" value="zf-C2H2_4"/>
    <property type="match status" value="1"/>
</dbReference>
<dbReference type="InterPro" id="IPR013087">
    <property type="entry name" value="Znf_C2H2_type"/>
</dbReference>
<dbReference type="SMART" id="SM00355">
    <property type="entry name" value="ZnF_C2H2"/>
    <property type="match status" value="3"/>
</dbReference>
<evidence type="ECO:0000256" key="5">
    <source>
        <dbReference type="PROSITE-ProRule" id="PRU00042"/>
    </source>
</evidence>
<dbReference type="SUPFAM" id="SSF57667">
    <property type="entry name" value="beta-beta-alpha zinc fingers"/>
    <property type="match status" value="2"/>
</dbReference>
<evidence type="ECO:0000256" key="1">
    <source>
        <dbReference type="ARBA" id="ARBA00022723"/>
    </source>
</evidence>
<dbReference type="EMBL" id="JAIPUX010000521">
    <property type="protein sequence ID" value="KAH0626348.1"/>
    <property type="molecule type" value="Genomic_DNA"/>
</dbReference>
<evidence type="ECO:0000313" key="9">
    <source>
        <dbReference type="Proteomes" id="UP000826234"/>
    </source>
</evidence>
<feature type="domain" description="C2H2-type" evidence="7">
    <location>
        <begin position="36"/>
        <end position="63"/>
    </location>
</feature>
<dbReference type="PANTHER" id="PTHR24408:SF58">
    <property type="entry name" value="TRANSCRIPTION FACTOR (TFIIIA), PUTATIVE (AFU_ORTHOLOGUE AFUA_1G05150)-RELATED"/>
    <property type="match status" value="1"/>
</dbReference>
<keyword evidence="2" id="KW-0677">Repeat</keyword>
<protein>
    <recommendedName>
        <fullName evidence="7">C2H2-type domain-containing protein</fullName>
    </recommendedName>
</protein>
<feature type="domain" description="C2H2-type" evidence="7">
    <location>
        <begin position="70"/>
        <end position="104"/>
    </location>
</feature>
<comment type="caution">
    <text evidence="8">The sequence shown here is derived from an EMBL/GenBank/DDBJ whole genome shotgun (WGS) entry which is preliminary data.</text>
</comment>
<proteinExistence type="predicted"/>
<organism evidence="8 9">
    <name type="scientific">Phrynosoma platyrhinos</name>
    <name type="common">Desert horned lizard</name>
    <dbReference type="NCBI Taxonomy" id="52577"/>
    <lineage>
        <taxon>Eukaryota</taxon>
        <taxon>Metazoa</taxon>
        <taxon>Chordata</taxon>
        <taxon>Craniata</taxon>
        <taxon>Vertebrata</taxon>
        <taxon>Euteleostomi</taxon>
        <taxon>Lepidosauria</taxon>
        <taxon>Squamata</taxon>
        <taxon>Bifurcata</taxon>
        <taxon>Unidentata</taxon>
        <taxon>Episquamata</taxon>
        <taxon>Toxicofera</taxon>
        <taxon>Iguania</taxon>
        <taxon>Phrynosomatidae</taxon>
        <taxon>Phrynosomatinae</taxon>
        <taxon>Phrynosoma</taxon>
    </lineage>
</organism>
<feature type="domain" description="C2H2-type" evidence="7">
    <location>
        <begin position="105"/>
        <end position="132"/>
    </location>
</feature>
<dbReference type="InterPro" id="IPR036236">
    <property type="entry name" value="Znf_C2H2_sf"/>
</dbReference>
<feature type="compositionally biased region" description="Acidic residues" evidence="6">
    <location>
        <begin position="1"/>
        <end position="27"/>
    </location>
</feature>
<reference evidence="8 9" key="1">
    <citation type="journal article" date="2022" name="Gigascience">
        <title>A chromosome-level genome assembly and annotation of the desert horned lizard, Phrynosoma platyrhinos, provides insight into chromosomal rearrangements among reptiles.</title>
        <authorList>
            <person name="Koochekian N."/>
            <person name="Ascanio A."/>
            <person name="Farleigh K."/>
            <person name="Card D.C."/>
            <person name="Schield D.R."/>
            <person name="Castoe T.A."/>
            <person name="Jezkova T."/>
        </authorList>
    </citation>
    <scope>NUCLEOTIDE SEQUENCE [LARGE SCALE GENOMIC DNA]</scope>
    <source>
        <strain evidence="8">NK-2021</strain>
    </source>
</reference>
<feature type="region of interest" description="Disordered" evidence="6">
    <location>
        <begin position="158"/>
        <end position="183"/>
    </location>
</feature>